<dbReference type="EMBL" id="KJ578758">
    <property type="protein sequence ID" value="AII28605.1"/>
    <property type="molecule type" value="Genomic_DNA"/>
</dbReference>
<reference evidence="1 2" key="1">
    <citation type="journal article" date="2015" name="ISME J.">
        <title>The diversity and host interactions of Propionibacterium acnes bacteriophages on human skin.</title>
        <authorList>
            <person name="Liu J."/>
            <person name="Yan R."/>
            <person name="Zhong Q."/>
            <person name="Ngo S."/>
            <person name="Bangayan N.J."/>
            <person name="Nguyen L."/>
            <person name="Lui T."/>
            <person name="Liu M."/>
            <person name="Erfe M.C."/>
            <person name="Craft N."/>
            <person name="Tomida S."/>
            <person name="Li H."/>
        </authorList>
    </citation>
    <scope>NUCLEOTIDE SEQUENCE [LARGE SCALE GENOMIC DNA]</scope>
    <source>
        <strain evidence="1">PHL009M11</strain>
    </source>
</reference>
<proteinExistence type="predicted"/>
<dbReference type="RefSeq" id="YP_009147246.1">
    <property type="nucleotide sequence ID" value="NC_027336.1"/>
</dbReference>
<dbReference type="Proteomes" id="UP000033315">
    <property type="component" value="Segment"/>
</dbReference>
<evidence type="ECO:0000313" key="1">
    <source>
        <dbReference type="EMBL" id="AII28605.1"/>
    </source>
</evidence>
<dbReference type="GeneID" id="24721973"/>
<dbReference type="OrthoDB" id="12813at10239"/>
<gene>
    <name evidence="1" type="ORF">PHL009M11_22</name>
</gene>
<accession>A0A0E3DJ54</accession>
<dbReference type="KEGG" id="vg:24721973"/>
<sequence>MNNTHNITYTTLNTAIHRIVQQQPTNMQQLQNIVDSVENQYGVPISLDNVNLTVNNVSLDDLAIDQDTLDECSEILWLCDSAGHPTSNSNTRGIPDDTQASPEALDWLAGIAYQAKLLQAAADEIMWAIIRHRDNHKNVIGRNVLDQASETICTCLHLYQMLEDTIDSNES</sequence>
<keyword evidence="2" id="KW-1185">Reference proteome</keyword>
<protein>
    <submittedName>
        <fullName evidence="1">Uncharacterized protein</fullName>
    </submittedName>
</protein>
<name>A0A0E3DJ54_9CAUD</name>
<organism evidence="1 2">
    <name type="scientific">Propionibacterium phage PHL009M11</name>
    <dbReference type="NCBI Taxonomy" id="1500798"/>
    <lineage>
        <taxon>Viruses</taxon>
        <taxon>Duplodnaviria</taxon>
        <taxon>Heunggongvirae</taxon>
        <taxon>Uroviricota</taxon>
        <taxon>Caudoviricetes</taxon>
        <taxon>Pahexavirus</taxon>
        <taxon>Pahexavirus PHL009M11</taxon>
    </lineage>
</organism>
<evidence type="ECO:0000313" key="2">
    <source>
        <dbReference type="Proteomes" id="UP000033315"/>
    </source>
</evidence>